<feature type="transmembrane region" description="Helical" evidence="1">
    <location>
        <begin position="6"/>
        <end position="23"/>
    </location>
</feature>
<dbReference type="Proteomes" id="UP000243342">
    <property type="component" value="Unassembled WGS sequence"/>
</dbReference>
<dbReference type="RefSeq" id="WP_071657750.1">
    <property type="nucleotide sequence ID" value="NZ_MLCF01000103.1"/>
</dbReference>
<evidence type="ECO:0000313" key="2">
    <source>
        <dbReference type="EMBL" id="OIV36284.1"/>
    </source>
</evidence>
<accession>A0A1J7C3Z0</accession>
<comment type="caution">
    <text evidence="2">The sequence shown here is derived from an EMBL/GenBank/DDBJ whole genome shotgun (WGS) entry which is preliminary data.</text>
</comment>
<keyword evidence="3" id="KW-1185">Reference proteome</keyword>
<evidence type="ECO:0000256" key="1">
    <source>
        <dbReference type="SAM" id="Phobius"/>
    </source>
</evidence>
<dbReference type="AlphaFoldDB" id="A0A1J7C3Z0"/>
<reference evidence="2 3" key="1">
    <citation type="submission" date="2016-10" db="EMBL/GenBank/DDBJ databases">
        <title>Genome sequence of Streptomyces gilvigriseus MUSC 26.</title>
        <authorList>
            <person name="Lee L.-H."/>
            <person name="Ser H.-L."/>
        </authorList>
    </citation>
    <scope>NUCLEOTIDE SEQUENCE [LARGE SCALE GENOMIC DNA]</scope>
    <source>
        <strain evidence="2 3">MUSC 26</strain>
    </source>
</reference>
<protein>
    <recommendedName>
        <fullName evidence="4">DUF3592 domain-containing protein</fullName>
    </recommendedName>
</protein>
<organism evidence="2 3">
    <name type="scientific">Mangrovactinospora gilvigrisea</name>
    <dbReference type="NCBI Taxonomy" id="1428644"/>
    <lineage>
        <taxon>Bacteria</taxon>
        <taxon>Bacillati</taxon>
        <taxon>Actinomycetota</taxon>
        <taxon>Actinomycetes</taxon>
        <taxon>Kitasatosporales</taxon>
        <taxon>Streptomycetaceae</taxon>
        <taxon>Mangrovactinospora</taxon>
    </lineage>
</organism>
<keyword evidence="1" id="KW-0472">Membrane</keyword>
<dbReference type="STRING" id="1428644.BIV57_17055"/>
<evidence type="ECO:0000313" key="3">
    <source>
        <dbReference type="Proteomes" id="UP000243342"/>
    </source>
</evidence>
<name>A0A1J7C3Z0_9ACTN</name>
<sequence length="137" mass="14303">MRWAAGVVGTAAVLGLVVLGWALRRQLLLRRARLTGAVARGTCTARWAVEAGAQGREARAWHRSYEFRPEGRDASVVLEEVDAGDAAPGEAVEVRYLPGRPEVAVVAARVGRAVVVQAVGAGVLLAVAGVAVGDLVR</sequence>
<keyword evidence="1" id="KW-0812">Transmembrane</keyword>
<keyword evidence="1" id="KW-1133">Transmembrane helix</keyword>
<evidence type="ECO:0008006" key="4">
    <source>
        <dbReference type="Google" id="ProtNLM"/>
    </source>
</evidence>
<gene>
    <name evidence="2" type="ORF">BIV57_17055</name>
</gene>
<dbReference type="EMBL" id="MLCF01000103">
    <property type="protein sequence ID" value="OIV36284.1"/>
    <property type="molecule type" value="Genomic_DNA"/>
</dbReference>
<proteinExistence type="predicted"/>